<sequence>MKEILIILFASAFTGNIALTYFLGMCPFIAMSRSRETSLGMGAAVMVVMTLTCALNWIVHHLILIPTGTEHLQLLTFILTIAVTVQILEIFIDRVSPALYASMGIFLPLITVNCAILGASLFMILRGYTLIQTIAYGFGSGAGWALALLAMSSIRQRMKPQKLPIGMEGPAITMIIAGIMAMAFTGLAGIM</sequence>
<evidence type="ECO:0000256" key="1">
    <source>
        <dbReference type="ARBA" id="ARBA00004127"/>
    </source>
</evidence>
<evidence type="ECO:0000256" key="6">
    <source>
        <dbReference type="ARBA" id="ARBA00023136"/>
    </source>
</evidence>
<dbReference type="GO" id="GO:0005886">
    <property type="term" value="C:plasma membrane"/>
    <property type="evidence" value="ECO:0007669"/>
    <property type="project" value="TreeGrafter"/>
</dbReference>
<keyword evidence="6 7" id="KW-0472">Membrane</keyword>
<evidence type="ECO:0000256" key="5">
    <source>
        <dbReference type="ARBA" id="ARBA00022989"/>
    </source>
</evidence>
<keyword evidence="8" id="KW-0830">Ubiquinone</keyword>
<feature type="transmembrane region" description="Helical" evidence="7">
    <location>
        <begin position="171"/>
        <end position="190"/>
    </location>
</feature>
<accession>A0A2N1PMD5</accession>
<dbReference type="Proteomes" id="UP000233256">
    <property type="component" value="Unassembled WGS sequence"/>
</dbReference>
<proteinExistence type="predicted"/>
<organism evidence="8 9">
    <name type="scientific">Candidatus Wallbacteria bacterium HGW-Wallbacteria-1</name>
    <dbReference type="NCBI Taxonomy" id="2013854"/>
    <lineage>
        <taxon>Bacteria</taxon>
        <taxon>Candidatus Walliibacteriota</taxon>
    </lineage>
</organism>
<evidence type="ECO:0000313" key="8">
    <source>
        <dbReference type="EMBL" id="PKK89507.1"/>
    </source>
</evidence>
<feature type="transmembrane region" description="Helical" evidence="7">
    <location>
        <begin position="130"/>
        <end position="150"/>
    </location>
</feature>
<dbReference type="InterPro" id="IPR003667">
    <property type="entry name" value="NqrDE/RnfAE"/>
</dbReference>
<keyword evidence="5 7" id="KW-1133">Transmembrane helix</keyword>
<evidence type="ECO:0000256" key="2">
    <source>
        <dbReference type="ARBA" id="ARBA00022448"/>
    </source>
</evidence>
<dbReference type="PANTHER" id="PTHR30335:SF1">
    <property type="entry name" value="NA(+)-TRANSLOCATING NADH-QUINONE REDUCTASE SUBUNIT E"/>
    <property type="match status" value="1"/>
</dbReference>
<dbReference type="PANTHER" id="PTHR30335">
    <property type="entry name" value="INTEGRAL MEMBRANE PROTEIN OF SOXR-REDUCING COMPLEX"/>
    <property type="match status" value="1"/>
</dbReference>
<comment type="caution">
    <text evidence="8">The sequence shown here is derived from an EMBL/GenBank/DDBJ whole genome shotgun (WGS) entry which is preliminary data.</text>
</comment>
<dbReference type="AlphaFoldDB" id="A0A2N1PMD5"/>
<dbReference type="Pfam" id="PF02508">
    <property type="entry name" value="Rnf-Nqr"/>
    <property type="match status" value="1"/>
</dbReference>
<evidence type="ECO:0000256" key="7">
    <source>
        <dbReference type="SAM" id="Phobius"/>
    </source>
</evidence>
<dbReference type="GO" id="GO:0012505">
    <property type="term" value="C:endomembrane system"/>
    <property type="evidence" value="ECO:0007669"/>
    <property type="project" value="UniProtKB-SubCell"/>
</dbReference>
<feature type="transmembrane region" description="Helical" evidence="7">
    <location>
        <begin position="99"/>
        <end position="124"/>
    </location>
</feature>
<dbReference type="PIRSF" id="PIRSF006102">
    <property type="entry name" value="NQR_DE"/>
    <property type="match status" value="1"/>
</dbReference>
<protein>
    <submittedName>
        <fullName evidence="8">NADH:ubiquinone reductase (Na(+)-transporting) subunit E</fullName>
    </submittedName>
</protein>
<gene>
    <name evidence="8" type="ORF">CVV64_13930</name>
</gene>
<evidence type="ECO:0000256" key="4">
    <source>
        <dbReference type="ARBA" id="ARBA00022967"/>
    </source>
</evidence>
<name>A0A2N1PMD5_9BACT</name>
<feature type="transmembrane region" description="Helical" evidence="7">
    <location>
        <begin position="71"/>
        <end position="92"/>
    </location>
</feature>
<feature type="transmembrane region" description="Helical" evidence="7">
    <location>
        <begin position="42"/>
        <end position="65"/>
    </location>
</feature>
<keyword evidence="2" id="KW-0813">Transport</keyword>
<evidence type="ECO:0000313" key="9">
    <source>
        <dbReference type="Proteomes" id="UP000233256"/>
    </source>
</evidence>
<reference evidence="8 9" key="1">
    <citation type="journal article" date="2017" name="ISME J.">
        <title>Potential for microbial H2 and metal transformations associated with novel bacteria and archaea in deep terrestrial subsurface sediments.</title>
        <authorList>
            <person name="Hernsdorf A.W."/>
            <person name="Amano Y."/>
            <person name="Miyakawa K."/>
            <person name="Ise K."/>
            <person name="Suzuki Y."/>
            <person name="Anantharaman K."/>
            <person name="Probst A."/>
            <person name="Burstein D."/>
            <person name="Thomas B.C."/>
            <person name="Banfield J.F."/>
        </authorList>
    </citation>
    <scope>NUCLEOTIDE SEQUENCE [LARGE SCALE GENOMIC DNA]</scope>
    <source>
        <strain evidence="8">HGW-Wallbacteria-1</strain>
    </source>
</reference>
<evidence type="ECO:0000256" key="3">
    <source>
        <dbReference type="ARBA" id="ARBA00022692"/>
    </source>
</evidence>
<keyword evidence="4" id="KW-1278">Translocase</keyword>
<dbReference type="EMBL" id="PGXC01000016">
    <property type="protein sequence ID" value="PKK89507.1"/>
    <property type="molecule type" value="Genomic_DNA"/>
</dbReference>
<comment type="subcellular location">
    <subcellularLocation>
        <location evidence="1">Endomembrane system</location>
        <topology evidence="1">Multi-pass membrane protein</topology>
    </subcellularLocation>
</comment>
<keyword evidence="3 7" id="KW-0812">Transmembrane</keyword>
<dbReference type="InterPro" id="IPR050133">
    <property type="entry name" value="NqrDE/RnfAE_oxidrdctase"/>
</dbReference>
<feature type="transmembrane region" description="Helical" evidence="7">
    <location>
        <begin position="6"/>
        <end position="30"/>
    </location>
</feature>